<evidence type="ECO:0000313" key="4">
    <source>
        <dbReference type="EMBL" id="MRV73081.1"/>
    </source>
</evidence>
<feature type="transmembrane region" description="Helical" evidence="2">
    <location>
        <begin position="696"/>
        <end position="714"/>
    </location>
</feature>
<feature type="region of interest" description="Disordered" evidence="1">
    <location>
        <begin position="326"/>
        <end position="345"/>
    </location>
</feature>
<feature type="transmembrane region" description="Helical" evidence="2">
    <location>
        <begin position="522"/>
        <end position="540"/>
    </location>
</feature>
<dbReference type="GO" id="GO:0006508">
    <property type="term" value="P:proteolysis"/>
    <property type="evidence" value="ECO:0007669"/>
    <property type="project" value="UniProtKB-KW"/>
</dbReference>
<dbReference type="RefSeq" id="WP_154375317.1">
    <property type="nucleotide sequence ID" value="NZ_WKJJ01000009.1"/>
</dbReference>
<feature type="transmembrane region" description="Helical" evidence="2">
    <location>
        <begin position="456"/>
        <end position="477"/>
    </location>
</feature>
<dbReference type="GO" id="GO:0004175">
    <property type="term" value="F:endopeptidase activity"/>
    <property type="evidence" value="ECO:0007669"/>
    <property type="project" value="UniProtKB-ARBA"/>
</dbReference>
<dbReference type="AlphaFoldDB" id="A0A7X2LT99"/>
<feature type="transmembrane region" description="Helical" evidence="2">
    <location>
        <begin position="619"/>
        <end position="638"/>
    </location>
</feature>
<evidence type="ECO:0000256" key="2">
    <source>
        <dbReference type="SAM" id="Phobius"/>
    </source>
</evidence>
<keyword evidence="4" id="KW-0645">Protease</keyword>
<reference evidence="4 5" key="1">
    <citation type="submission" date="2019-11" db="EMBL/GenBank/DDBJ databases">
        <title>Novel species isolated from a subtropical stream in China.</title>
        <authorList>
            <person name="Lu H."/>
        </authorList>
    </citation>
    <scope>NUCLEOTIDE SEQUENCE [LARGE SCALE GENOMIC DNA]</scope>
    <source>
        <strain evidence="4 5">FT92W</strain>
    </source>
</reference>
<dbReference type="EMBL" id="WKJJ01000009">
    <property type="protein sequence ID" value="MRV73081.1"/>
    <property type="molecule type" value="Genomic_DNA"/>
</dbReference>
<feature type="transmembrane region" description="Helical" evidence="2">
    <location>
        <begin position="171"/>
        <end position="190"/>
    </location>
</feature>
<feature type="transmembrane region" description="Helical" evidence="2">
    <location>
        <begin position="483"/>
        <end position="510"/>
    </location>
</feature>
<feature type="transmembrane region" description="Helical" evidence="2">
    <location>
        <begin position="668"/>
        <end position="684"/>
    </location>
</feature>
<dbReference type="Proteomes" id="UP000446768">
    <property type="component" value="Unassembled WGS sequence"/>
</dbReference>
<feature type="transmembrane region" description="Helical" evidence="2">
    <location>
        <begin position="235"/>
        <end position="256"/>
    </location>
</feature>
<keyword evidence="4" id="KW-0482">Metalloprotease</keyword>
<feature type="transmembrane region" description="Helical" evidence="2">
    <location>
        <begin position="645"/>
        <end position="662"/>
    </location>
</feature>
<keyword evidence="5" id="KW-1185">Reference proteome</keyword>
<sequence length="794" mass="86476">MTSPMPNSAARSVWLLTRVRLLRMFNMVNAFSLRKKKGAQRTGTQRKRTVYWILSPIVGALMMVGVINILNGSIVNLHCAIDHSQACMKAVTLKNNPAVQYLIMDHLKATAFSTKLAAAATLQMLMLWLVAVLMPLSSRELAQAEWDLEWLVTLPVQRKALLWGRLLERTVANPSGVMSVWPACIVLAWYGGHGWLSVFSGLVAACLLLMLAALARTLADTGMRLSLAPSQLRNLQALASVVCLPIMYMAMSYSMMGYGSFTYDWARHFPAWTLWTPPGLAVQALTAHTLQQAAMAATLLAAQTFILMMAGVAVLQHQLRAGVVGGGSRESTTRKASTAAPADDDGAHQGLLARLQHWGTTLQRRELRLLSRDRNFLVQSLLVPVVIVGSQLVFNNQLQSFAQIGENQHLMAAVAFGIGSYVLMLSAFQTLNTEGNALWMLYTFPRSLESMLKEKARLWGVLALSYPLLVFAAGLYFKPVFSWQLAWLAMIALAGVVIFSGIAVSLGVFACDPLAQETHARIRPTYSYLYMLLCSLYVYGIYAQEWLQTIAIMVLTSGLSLALWQKARDALPYLLDPAASPPPRVALSDGLIAAITFFVTQLLALLLLTRGKPANARDVALAFAMAGAFVYGAMRLVYWRYKTAGVPSVLAIVLHGSAAAAVRDALKTGLVAGAVASAFGYAYLHMLQGTVWQREPVTGSLWFIAMAVLAAPVFEEFIFRGLIHAGLRRLLPSLAAALGSAAIFAIVHPSGSMVPVFVLGLCTAWAHGRSTSLLAPMVVHAIYNLTIVGLQIRW</sequence>
<feature type="transmembrane region" description="Helical" evidence="2">
    <location>
        <begin position="196"/>
        <end position="215"/>
    </location>
</feature>
<name>A0A7X2LT99_9BURK</name>
<accession>A0A7X2LT99</accession>
<dbReference type="Pfam" id="PF02517">
    <property type="entry name" value="Rce1-like"/>
    <property type="match status" value="1"/>
</dbReference>
<feature type="transmembrane region" description="Helical" evidence="2">
    <location>
        <begin position="409"/>
        <end position="431"/>
    </location>
</feature>
<feature type="transmembrane region" description="Helical" evidence="2">
    <location>
        <begin position="116"/>
        <end position="136"/>
    </location>
</feature>
<organism evidence="4 5">
    <name type="scientific">Pseudoduganella rivuli</name>
    <dbReference type="NCBI Taxonomy" id="2666085"/>
    <lineage>
        <taxon>Bacteria</taxon>
        <taxon>Pseudomonadati</taxon>
        <taxon>Pseudomonadota</taxon>
        <taxon>Betaproteobacteria</taxon>
        <taxon>Burkholderiales</taxon>
        <taxon>Oxalobacteraceae</taxon>
        <taxon>Telluria group</taxon>
        <taxon>Pseudoduganella</taxon>
    </lineage>
</organism>
<keyword evidence="4" id="KW-0378">Hydrolase</keyword>
<keyword evidence="2" id="KW-0472">Membrane</keyword>
<feature type="domain" description="CAAX prenyl protease 2/Lysostaphin resistance protein A-like" evidence="3">
    <location>
        <begin position="700"/>
        <end position="785"/>
    </location>
</feature>
<evidence type="ECO:0000313" key="5">
    <source>
        <dbReference type="Proteomes" id="UP000446768"/>
    </source>
</evidence>
<feature type="transmembrane region" description="Helical" evidence="2">
    <location>
        <begin position="293"/>
        <end position="315"/>
    </location>
</feature>
<proteinExistence type="predicted"/>
<protein>
    <submittedName>
        <fullName evidence="4">CPBP family intramembrane metalloprotease</fullName>
    </submittedName>
</protein>
<feature type="transmembrane region" description="Helical" evidence="2">
    <location>
        <begin position="585"/>
        <end position="607"/>
    </location>
</feature>
<comment type="caution">
    <text evidence="4">The sequence shown here is derived from an EMBL/GenBank/DDBJ whole genome shotgun (WGS) entry which is preliminary data.</text>
</comment>
<feature type="transmembrane region" description="Helical" evidence="2">
    <location>
        <begin position="51"/>
        <end position="70"/>
    </location>
</feature>
<keyword evidence="2" id="KW-0812">Transmembrane</keyword>
<dbReference type="InterPro" id="IPR003675">
    <property type="entry name" value="Rce1/LyrA-like_dom"/>
</dbReference>
<feature type="transmembrane region" description="Helical" evidence="2">
    <location>
        <begin position="773"/>
        <end position="792"/>
    </location>
</feature>
<feature type="transmembrane region" description="Helical" evidence="2">
    <location>
        <begin position="734"/>
        <end position="761"/>
    </location>
</feature>
<gene>
    <name evidence="4" type="ORF">GJ700_15335</name>
</gene>
<evidence type="ECO:0000256" key="1">
    <source>
        <dbReference type="SAM" id="MobiDB-lite"/>
    </source>
</evidence>
<feature type="transmembrane region" description="Helical" evidence="2">
    <location>
        <begin position="376"/>
        <end position="394"/>
    </location>
</feature>
<dbReference type="GO" id="GO:0008237">
    <property type="term" value="F:metallopeptidase activity"/>
    <property type="evidence" value="ECO:0007669"/>
    <property type="project" value="UniProtKB-KW"/>
</dbReference>
<keyword evidence="2" id="KW-1133">Transmembrane helix</keyword>
<dbReference type="GO" id="GO:0080120">
    <property type="term" value="P:CAAX-box protein maturation"/>
    <property type="evidence" value="ECO:0007669"/>
    <property type="project" value="UniProtKB-ARBA"/>
</dbReference>
<evidence type="ECO:0000259" key="3">
    <source>
        <dbReference type="Pfam" id="PF02517"/>
    </source>
</evidence>